<evidence type="ECO:0000256" key="1">
    <source>
        <dbReference type="ARBA" id="ARBA00011738"/>
    </source>
</evidence>
<evidence type="ECO:0000256" key="4">
    <source>
        <dbReference type="ARBA" id="ARBA00022722"/>
    </source>
</evidence>
<reference evidence="12" key="1">
    <citation type="submission" date="2018-11" db="EMBL/GenBank/DDBJ databases">
        <title>Complete genome sequence of Paenibacillus sp. ML311-T8.</title>
        <authorList>
            <person name="Nam Y.-D."/>
            <person name="Kang J."/>
            <person name="Chung W.-H."/>
            <person name="Park Y.S."/>
        </authorList>
    </citation>
    <scope>NUCLEOTIDE SEQUENCE [LARGE SCALE GENOMIC DNA]</scope>
    <source>
        <strain evidence="12">ML311-T8</strain>
    </source>
</reference>
<gene>
    <name evidence="10 11" type="primary">rnz</name>
    <name evidence="11" type="ORF">EHS13_18345</name>
</gene>
<keyword evidence="5 10" id="KW-0479">Metal-binding</keyword>
<dbReference type="NCBIfam" id="NF000801">
    <property type="entry name" value="PRK00055.1-3"/>
    <property type="match status" value="1"/>
</dbReference>
<dbReference type="CDD" id="cd07717">
    <property type="entry name" value="RNaseZ_ZiPD-like_MBL-fold"/>
    <property type="match status" value="1"/>
</dbReference>
<feature type="binding site" evidence="10">
    <location>
        <position position="211"/>
    </location>
    <ligand>
        <name>Zn(2+)</name>
        <dbReference type="ChEBI" id="CHEBI:29105"/>
        <label>2</label>
        <note>catalytic</note>
    </ligand>
</feature>
<evidence type="ECO:0000313" key="11">
    <source>
        <dbReference type="EMBL" id="QGQ96700.1"/>
    </source>
</evidence>
<keyword evidence="12" id="KW-1185">Reference proteome</keyword>
<dbReference type="GO" id="GO:0042781">
    <property type="term" value="F:3'-tRNA processing endoribonuclease activity"/>
    <property type="evidence" value="ECO:0007669"/>
    <property type="project" value="UniProtKB-UniRule"/>
</dbReference>
<dbReference type="OrthoDB" id="9800940at2"/>
<feature type="binding site" evidence="10">
    <location>
        <position position="65"/>
    </location>
    <ligand>
        <name>Zn(2+)</name>
        <dbReference type="ChEBI" id="CHEBI:29105"/>
        <label>1</label>
        <note>catalytic</note>
    </ligand>
</feature>
<keyword evidence="4 10" id="KW-0540">Nuclease</keyword>
<dbReference type="InterPro" id="IPR013471">
    <property type="entry name" value="RNase_Z/BN"/>
</dbReference>
<dbReference type="FunFam" id="3.60.15.10:FF:000002">
    <property type="entry name" value="Ribonuclease Z"/>
    <property type="match status" value="1"/>
</dbReference>
<feature type="binding site" evidence="10">
    <location>
        <position position="211"/>
    </location>
    <ligand>
        <name>Zn(2+)</name>
        <dbReference type="ChEBI" id="CHEBI:29105"/>
        <label>1</label>
        <note>catalytic</note>
    </ligand>
</feature>
<feature type="binding site" evidence="10">
    <location>
        <position position="63"/>
    </location>
    <ligand>
        <name>Zn(2+)</name>
        <dbReference type="ChEBI" id="CHEBI:29105"/>
        <label>1</label>
        <note>catalytic</note>
    </ligand>
</feature>
<dbReference type="NCBIfam" id="TIGR02651">
    <property type="entry name" value="RNase_Z"/>
    <property type="match status" value="1"/>
</dbReference>
<accession>A0A6B8RK95</accession>
<comment type="function">
    <text evidence="9 10">Zinc phosphodiesterase, which displays some tRNA 3'-processing endonuclease activity. Probably involved in tRNA maturation, by removing a 3'-trailer from precursor tRNA.</text>
</comment>
<comment type="cofactor">
    <cofactor evidence="10">
        <name>Zn(2+)</name>
        <dbReference type="ChEBI" id="CHEBI:29105"/>
    </cofactor>
    <text evidence="10">Binds 2 Zn(2+) ions.</text>
</comment>
<evidence type="ECO:0000256" key="9">
    <source>
        <dbReference type="ARBA" id="ARBA00057812"/>
    </source>
</evidence>
<evidence type="ECO:0000313" key="12">
    <source>
        <dbReference type="Proteomes" id="UP000426246"/>
    </source>
</evidence>
<comment type="subunit">
    <text evidence="1 10">Homodimer.</text>
</comment>
<evidence type="ECO:0000256" key="5">
    <source>
        <dbReference type="ARBA" id="ARBA00022723"/>
    </source>
</evidence>
<feature type="active site" description="Proton acceptor" evidence="10">
    <location>
        <position position="67"/>
    </location>
</feature>
<evidence type="ECO:0000256" key="7">
    <source>
        <dbReference type="ARBA" id="ARBA00022801"/>
    </source>
</evidence>
<dbReference type="EMBL" id="CP034235">
    <property type="protein sequence ID" value="QGQ96700.1"/>
    <property type="molecule type" value="Genomic_DNA"/>
</dbReference>
<dbReference type="RefSeq" id="WP_155701773.1">
    <property type="nucleotide sequence ID" value="NZ_CP034235.1"/>
</dbReference>
<feature type="binding site" evidence="10">
    <location>
        <position position="269"/>
    </location>
    <ligand>
        <name>Zn(2+)</name>
        <dbReference type="ChEBI" id="CHEBI:29105"/>
        <label>2</label>
        <note>catalytic</note>
    </ligand>
</feature>
<evidence type="ECO:0000256" key="10">
    <source>
        <dbReference type="HAMAP-Rule" id="MF_01818"/>
    </source>
</evidence>
<dbReference type="Proteomes" id="UP000426246">
    <property type="component" value="Chromosome"/>
</dbReference>
<proteinExistence type="inferred from homology"/>
<dbReference type="GO" id="GO:0008270">
    <property type="term" value="F:zinc ion binding"/>
    <property type="evidence" value="ECO:0007669"/>
    <property type="project" value="UniProtKB-UniRule"/>
</dbReference>
<evidence type="ECO:0000256" key="8">
    <source>
        <dbReference type="ARBA" id="ARBA00022833"/>
    </source>
</evidence>
<dbReference type="KEGG" id="ppsc:EHS13_18345"/>
<protein>
    <recommendedName>
        <fullName evidence="2 10">Ribonuclease Z</fullName>
        <shortName evidence="10">RNase Z</shortName>
        <ecNumber evidence="2 10">3.1.26.11</ecNumber>
    </recommendedName>
    <alternativeName>
        <fullName evidence="10">tRNA 3 endonuclease</fullName>
    </alternativeName>
    <alternativeName>
        <fullName evidence="10">tRNase Z</fullName>
    </alternativeName>
</protein>
<dbReference type="Pfam" id="PF23023">
    <property type="entry name" value="Anti-Pycsar_Apyc1"/>
    <property type="match status" value="1"/>
</dbReference>
<keyword evidence="6 10" id="KW-0255">Endonuclease</keyword>
<feature type="binding site" evidence="10">
    <location>
        <position position="67"/>
    </location>
    <ligand>
        <name>Zn(2+)</name>
        <dbReference type="ChEBI" id="CHEBI:29105"/>
        <label>2</label>
        <note>catalytic</note>
    </ligand>
</feature>
<dbReference type="Gene3D" id="3.60.15.10">
    <property type="entry name" value="Ribonuclease Z/Hydroxyacylglutathione hydrolase-like"/>
    <property type="match status" value="1"/>
</dbReference>
<keyword evidence="3 10" id="KW-0819">tRNA processing</keyword>
<keyword evidence="8 10" id="KW-0862">Zinc</keyword>
<comment type="catalytic activity">
    <reaction evidence="10">
        <text>Endonucleolytic cleavage of RNA, removing extra 3' nucleotides from tRNA precursor, generating 3' termini of tRNAs. A 3'-hydroxy group is left at the tRNA terminus and a 5'-phosphoryl group is left at the trailer molecule.</text>
        <dbReference type="EC" id="3.1.26.11"/>
    </reaction>
</comment>
<dbReference type="PANTHER" id="PTHR46018:SF2">
    <property type="entry name" value="ZINC PHOSPHODIESTERASE ELAC PROTEIN 1"/>
    <property type="match status" value="1"/>
</dbReference>
<feature type="binding site" evidence="10">
    <location>
        <position position="68"/>
    </location>
    <ligand>
        <name>Zn(2+)</name>
        <dbReference type="ChEBI" id="CHEBI:29105"/>
        <label>2</label>
        <note>catalytic</note>
    </ligand>
</feature>
<sequence length="307" mass="33738">MELVFLGTGAGTPSRQRNVTAIALDLLAENGAYWLFDCGEGTQQQILRSSIKLSKLDKLFVTHLHGDHIFGIPGLLSTRANQGGITPFTVFGPPGIQAFIDSALSVSQSRLNYPLEIIEINDGLIYEDDLFRVEALHVEHRIECFGYRFIELNRPGKLEVKKLNALKIASGPVFGRLKQGETVILEDGTVLNGRDFIGPEIKGRKIAIIGDTRRCEAAVQLALEVDIMVHEATFAVLNQDLANEYFHSTTVDAAQTAAEAGAKALILTHFSSRYQEEHMSSLLTEAQTVFEAVYLAADFSSYSIPLL</sequence>
<dbReference type="HAMAP" id="MF_01818">
    <property type="entry name" value="RNase_Z_BN"/>
    <property type="match status" value="1"/>
</dbReference>
<dbReference type="SUPFAM" id="SSF56281">
    <property type="entry name" value="Metallo-hydrolase/oxidoreductase"/>
    <property type="match status" value="1"/>
</dbReference>
<dbReference type="PANTHER" id="PTHR46018">
    <property type="entry name" value="ZINC PHOSPHODIESTERASE ELAC PROTEIN 1"/>
    <property type="match status" value="1"/>
</dbReference>
<comment type="similarity">
    <text evidence="10">Belongs to the RNase Z family.</text>
</comment>
<dbReference type="GO" id="GO:0042802">
    <property type="term" value="F:identical protein binding"/>
    <property type="evidence" value="ECO:0007669"/>
    <property type="project" value="UniProtKB-ARBA"/>
</dbReference>
<feature type="binding site" evidence="10">
    <location>
        <position position="140"/>
    </location>
    <ligand>
        <name>Zn(2+)</name>
        <dbReference type="ChEBI" id="CHEBI:29105"/>
        <label>1</label>
        <note>catalytic</note>
    </ligand>
</feature>
<dbReference type="EC" id="3.1.26.11" evidence="2 10"/>
<keyword evidence="7 10" id="KW-0378">Hydrolase</keyword>
<evidence type="ECO:0000256" key="3">
    <source>
        <dbReference type="ARBA" id="ARBA00022694"/>
    </source>
</evidence>
<name>A0A6B8RK95_9BACL</name>
<evidence type="ECO:0000256" key="2">
    <source>
        <dbReference type="ARBA" id="ARBA00012477"/>
    </source>
</evidence>
<evidence type="ECO:0000256" key="6">
    <source>
        <dbReference type="ARBA" id="ARBA00022759"/>
    </source>
</evidence>
<dbReference type="AlphaFoldDB" id="A0A6B8RK95"/>
<organism evidence="11 12">
    <name type="scientific">Paenibacillus psychroresistens</name>
    <dbReference type="NCBI Taxonomy" id="1778678"/>
    <lineage>
        <taxon>Bacteria</taxon>
        <taxon>Bacillati</taxon>
        <taxon>Bacillota</taxon>
        <taxon>Bacilli</taxon>
        <taxon>Bacillales</taxon>
        <taxon>Paenibacillaceae</taxon>
        <taxon>Paenibacillus</taxon>
    </lineage>
</organism>
<dbReference type="InterPro" id="IPR036866">
    <property type="entry name" value="RibonucZ/Hydroxyglut_hydro"/>
</dbReference>